<name>A0A495K232_WILMA</name>
<comment type="caution">
    <text evidence="2">The sequence shown here is derived from an EMBL/GenBank/DDBJ whole genome shotgun (WGS) entry which is preliminary data.</text>
</comment>
<feature type="compositionally biased region" description="Pro residues" evidence="1">
    <location>
        <begin position="1"/>
        <end position="23"/>
    </location>
</feature>
<dbReference type="Proteomes" id="UP000274762">
    <property type="component" value="Unassembled WGS sequence"/>
</dbReference>
<protein>
    <submittedName>
        <fullName evidence="2">Uncharacterized protein</fullName>
    </submittedName>
</protein>
<feature type="region of interest" description="Disordered" evidence="1">
    <location>
        <begin position="1"/>
        <end position="29"/>
    </location>
</feature>
<organism evidence="2 3">
    <name type="scientific">Williamsia marianensis</name>
    <dbReference type="NCBI Taxonomy" id="85044"/>
    <lineage>
        <taxon>Bacteria</taxon>
        <taxon>Bacillati</taxon>
        <taxon>Actinomycetota</taxon>
        <taxon>Actinomycetes</taxon>
        <taxon>Mycobacteriales</taxon>
        <taxon>Nocardiaceae</taxon>
        <taxon>Williamsia</taxon>
    </lineage>
</organism>
<reference evidence="2 3" key="1">
    <citation type="submission" date="2018-10" db="EMBL/GenBank/DDBJ databases">
        <title>Sequencing the genomes of 1000 actinobacteria strains.</title>
        <authorList>
            <person name="Klenk H.-P."/>
        </authorList>
    </citation>
    <scope>NUCLEOTIDE SEQUENCE [LARGE SCALE GENOMIC DNA]</scope>
    <source>
        <strain evidence="2 3">DSM 44343</strain>
    </source>
</reference>
<evidence type="ECO:0000313" key="3">
    <source>
        <dbReference type="Proteomes" id="UP000274762"/>
    </source>
</evidence>
<evidence type="ECO:0000313" key="2">
    <source>
        <dbReference type="EMBL" id="RKR95241.1"/>
    </source>
</evidence>
<accession>A0A495K232</accession>
<dbReference type="EMBL" id="RBKV01000001">
    <property type="protein sequence ID" value="RKR95241.1"/>
    <property type="molecule type" value="Genomic_DNA"/>
</dbReference>
<gene>
    <name evidence="2" type="ORF">DFJ75_2058</name>
</gene>
<dbReference type="RefSeq" id="WP_062798485.1">
    <property type="nucleotide sequence ID" value="NZ_CBCRXS010000002.1"/>
</dbReference>
<dbReference type="AlphaFoldDB" id="A0A495K232"/>
<sequence>MNHPRPGPIPGPRPGPKPGPAPVEPASNVDLGEIRERVADLLEQADQVAAGDDAEGMGLNQLARQAELLDRAHTVLTEALEKVDRV</sequence>
<proteinExistence type="predicted"/>
<evidence type="ECO:0000256" key="1">
    <source>
        <dbReference type="SAM" id="MobiDB-lite"/>
    </source>
</evidence>